<dbReference type="InterPro" id="IPR016024">
    <property type="entry name" value="ARM-type_fold"/>
</dbReference>
<organism evidence="2 3">
    <name type="scientific">Actinacidiphila oryziradicis</name>
    <dbReference type="NCBI Taxonomy" id="2571141"/>
    <lineage>
        <taxon>Bacteria</taxon>
        <taxon>Bacillati</taxon>
        <taxon>Actinomycetota</taxon>
        <taxon>Actinomycetes</taxon>
        <taxon>Kitasatosporales</taxon>
        <taxon>Streptomycetaceae</taxon>
        <taxon>Actinacidiphila</taxon>
    </lineage>
</organism>
<dbReference type="GO" id="GO:0016829">
    <property type="term" value="F:lyase activity"/>
    <property type="evidence" value="ECO:0007669"/>
    <property type="project" value="UniProtKB-KW"/>
</dbReference>
<feature type="compositionally biased region" description="Low complexity" evidence="1">
    <location>
        <begin position="254"/>
        <end position="263"/>
    </location>
</feature>
<dbReference type="Gene3D" id="1.25.10.10">
    <property type="entry name" value="Leucine-rich Repeat Variant"/>
    <property type="match status" value="3"/>
</dbReference>
<comment type="caution">
    <text evidence="2">The sequence shown here is derived from an EMBL/GenBank/DDBJ whole genome shotgun (WGS) entry which is preliminary data.</text>
</comment>
<accession>A0A4U0S7W2</accession>
<dbReference type="RefSeq" id="WP_136728407.1">
    <property type="nucleotide sequence ID" value="NZ_SUMC01000053.1"/>
</dbReference>
<name>A0A4U0S7W2_9ACTN</name>
<proteinExistence type="predicted"/>
<dbReference type="EMBL" id="SUMC01000053">
    <property type="protein sequence ID" value="TKA03281.1"/>
    <property type="molecule type" value="Genomic_DNA"/>
</dbReference>
<gene>
    <name evidence="2" type="ORF">FCI23_36105</name>
</gene>
<keyword evidence="3" id="KW-1185">Reference proteome</keyword>
<keyword evidence="2" id="KW-0456">Lyase</keyword>
<evidence type="ECO:0000313" key="3">
    <source>
        <dbReference type="Proteomes" id="UP000305778"/>
    </source>
</evidence>
<reference evidence="2 3" key="1">
    <citation type="submission" date="2019-04" db="EMBL/GenBank/DDBJ databases">
        <title>Streptomyces oryziradicis sp. nov., a novel actinomycete isolated from rhizosphere soil of rice (Oryza sativa L.).</title>
        <authorList>
            <person name="Li C."/>
        </authorList>
    </citation>
    <scope>NUCLEOTIDE SEQUENCE [LARGE SCALE GENOMIC DNA]</scope>
    <source>
        <strain evidence="2 3">NEAU-C40</strain>
    </source>
</reference>
<sequence>MFTGLHEIDWASMTHAYGPATEVPYLLRGLASDDPREREAAADGMYGAVHHQGDVYDSTLACIPFLFELVTDGAVQDRGVIVGLLASIGGMDIGGDDFEGDKTDLPDAEEAEWRANYAMAHAAVRAGADIFLALLTDPDPDVRREVPPVLTAWPDHAARTFAVLRERLPAEPDFEARMAVVEAVSTLALRIPELSGTVGGWLAGLAAAHQDPALRLAALAQVARCAPGALPADIAAAVCALLAAMQPGPDPATEPEASPAAPSGLIGEPGQLGNLRESPAHAGSGAGVLWAGDLLRTLQSALGDRTGDRAAILADQLRSAHRDRRIDAVWMTGGLLRGWRGQYEELVELVGQQLSDPEPRLTAAAASVLEDLDTLAGPAADALARCLDDAPCSSEPGPRALPPWVRQWPDGRPTLGPAPKSLARLGDRRVLPALAWALEQPEPPRDIAHAIGALGEPGTSLVPLLRRRLREAPLDERLYDRCDPLLSAVAALAGYADAAAPAVPEVLRILRNAPAGHREWTLLTAARALGRIGPAALEAVPDLTVLLEDPSHCTAIAAASALWRIEPGTGADAVLPVLQRHIAGPVRSARAAVQAIAELGPAAVSARPRLRGLLTVSDPWLRLDAAVALWRVTGDCTAAVPVLRASWRENAHSRRDVARCAAQMGPAAAGLGPLLARELAAARRHNHAEGGYGGHDIAADLRLLEYCRDALSRLGGPGV</sequence>
<dbReference type="InterPro" id="IPR011989">
    <property type="entry name" value="ARM-like"/>
</dbReference>
<dbReference type="Proteomes" id="UP000305778">
    <property type="component" value="Unassembled WGS sequence"/>
</dbReference>
<evidence type="ECO:0000256" key="1">
    <source>
        <dbReference type="SAM" id="MobiDB-lite"/>
    </source>
</evidence>
<dbReference type="OrthoDB" id="292843at2"/>
<protein>
    <submittedName>
        <fullName evidence="2">PBS lyase</fullName>
    </submittedName>
</protein>
<dbReference type="SUPFAM" id="SSF48371">
    <property type="entry name" value="ARM repeat"/>
    <property type="match status" value="1"/>
</dbReference>
<evidence type="ECO:0000313" key="2">
    <source>
        <dbReference type="EMBL" id="TKA03281.1"/>
    </source>
</evidence>
<feature type="region of interest" description="Disordered" evidence="1">
    <location>
        <begin position="248"/>
        <end position="278"/>
    </location>
</feature>
<dbReference type="AlphaFoldDB" id="A0A4U0S7W2"/>